<sequence length="183" mass="21470">MKLLEELRRDSGESLSQIFRDALYIYYRLVKAGKKAGVDYRKYFNDIERLAYHIYNVEMRQFVILDREFYRVLLKKLQKIERPEEIVDEEFVNAVKGIARLFLIDYGWNENTSDVEKAEAVLRTIEFAGGGTFVKVNEHEFVFRTPPENLIVTKIIIKTLLESGGIKASFETTSERIFIRVES</sequence>
<comment type="caution">
    <text evidence="1">The sequence shown here is derived from an EMBL/GenBank/DDBJ whole genome shotgun (WGS) entry which is preliminary data.</text>
</comment>
<accession>A0A832RX83</accession>
<dbReference type="Proteomes" id="UP000600363">
    <property type="component" value="Unassembled WGS sequence"/>
</dbReference>
<gene>
    <name evidence="1" type="ORF">HA299_01715</name>
</gene>
<evidence type="ECO:0000313" key="2">
    <source>
        <dbReference type="Proteomes" id="UP000600363"/>
    </source>
</evidence>
<protein>
    <submittedName>
        <fullName evidence="1">Uncharacterized protein</fullName>
    </submittedName>
</protein>
<dbReference type="EMBL" id="DUIH01000009">
    <property type="protein sequence ID" value="HIH69329.1"/>
    <property type="molecule type" value="Genomic_DNA"/>
</dbReference>
<organism evidence="1 2">
    <name type="scientific">Methermicoccus shengliensis</name>
    <dbReference type="NCBI Taxonomy" id="660064"/>
    <lineage>
        <taxon>Archaea</taxon>
        <taxon>Methanobacteriati</taxon>
        <taxon>Methanobacteriota</taxon>
        <taxon>Stenosarchaea group</taxon>
        <taxon>Methanomicrobia</taxon>
        <taxon>Methanosarcinales</taxon>
        <taxon>Methermicoccaceae</taxon>
        <taxon>Methermicoccus</taxon>
    </lineage>
</organism>
<reference evidence="1" key="1">
    <citation type="journal article" date="2020" name="bioRxiv">
        <title>A rank-normalized archaeal taxonomy based on genome phylogeny resolves widespread incomplete and uneven classifications.</title>
        <authorList>
            <person name="Rinke C."/>
            <person name="Chuvochina M."/>
            <person name="Mussig A.J."/>
            <person name="Chaumeil P.-A."/>
            <person name="Waite D.W."/>
            <person name="Whitman W.B."/>
            <person name="Parks D.H."/>
            <person name="Hugenholtz P."/>
        </authorList>
    </citation>
    <scope>NUCLEOTIDE SEQUENCE</scope>
    <source>
        <strain evidence="1">UBA12518</strain>
    </source>
</reference>
<proteinExistence type="predicted"/>
<evidence type="ECO:0000313" key="1">
    <source>
        <dbReference type="EMBL" id="HIH69329.1"/>
    </source>
</evidence>
<dbReference type="AlphaFoldDB" id="A0A832RX83"/>
<name>A0A832RX83_9EURY</name>